<dbReference type="InterPro" id="IPR003594">
    <property type="entry name" value="HATPase_dom"/>
</dbReference>
<evidence type="ECO:0000313" key="8">
    <source>
        <dbReference type="EMBL" id="KAB3534455.1"/>
    </source>
</evidence>
<evidence type="ECO:0000256" key="2">
    <source>
        <dbReference type="ARBA" id="ARBA00022741"/>
    </source>
</evidence>
<dbReference type="SUPFAM" id="SSF55874">
    <property type="entry name" value="ATPase domain of HSP90 chaperone/DNA topoisomerase II/histidine kinase"/>
    <property type="match status" value="1"/>
</dbReference>
<gene>
    <name evidence="8" type="ORF">F8154_08545</name>
</gene>
<feature type="transmembrane region" description="Helical" evidence="6">
    <location>
        <begin position="82"/>
        <end position="104"/>
    </location>
</feature>
<dbReference type="SMART" id="SM00387">
    <property type="entry name" value="HATPase_c"/>
    <property type="match status" value="1"/>
</dbReference>
<keyword evidence="3 8" id="KW-0418">Kinase</keyword>
<dbReference type="InterPro" id="IPR005467">
    <property type="entry name" value="His_kinase_dom"/>
</dbReference>
<organism evidence="8 9">
    <name type="scientific">Alkaliphilus pronyensis</name>
    <dbReference type="NCBI Taxonomy" id="1482732"/>
    <lineage>
        <taxon>Bacteria</taxon>
        <taxon>Bacillati</taxon>
        <taxon>Bacillota</taxon>
        <taxon>Clostridia</taxon>
        <taxon>Peptostreptococcales</taxon>
        <taxon>Natronincolaceae</taxon>
        <taxon>Alkaliphilus</taxon>
    </lineage>
</organism>
<keyword evidence="1" id="KW-0808">Transferase</keyword>
<dbReference type="PANTHER" id="PTHR43065">
    <property type="entry name" value="SENSOR HISTIDINE KINASE"/>
    <property type="match status" value="1"/>
</dbReference>
<keyword evidence="4" id="KW-0067">ATP-binding</keyword>
<sequence length="419" mass="48380">MRNSKLKQIFSVCFITTFMGQIYLNPFSSDFRFSLSVVAFSLFIFWYKELSIVPTSFIVGVFLFIFRVFIEFVQNPNTSNAYNLAITHFPVIIYYTFFGIFLSISGYRLLHEKKFMFILLLTMSDGLSNIIELLIRMEALHNFTIVFFVGLLRSFITILIIEVIKYYEMLLVKEQHEERYKQLVLLTSNLRSEVFFLKKSMDDIENAMNKSYQLYKEIKQSEENSEMSFKALSISRDIHEIKKDYLRLTAGLENILPKISQHEGMLLKDMFSIIESSYDKNSVIIKKNITIEYHCSGNIMVNKSYELISIINNLLVNSIEAISDKGYVKIKGEVNGQDLVISVMDNGEGILPQNYTVIFEPGFTTKFDESTGKMSSGIGLTHVAYLVVNQFKGKIEVNTENNNNQFNTSFTVYIPISNL</sequence>
<dbReference type="GO" id="GO:0000160">
    <property type="term" value="P:phosphorelay signal transduction system"/>
    <property type="evidence" value="ECO:0007669"/>
    <property type="project" value="UniProtKB-KW"/>
</dbReference>
<dbReference type="GO" id="GO:0005524">
    <property type="term" value="F:ATP binding"/>
    <property type="evidence" value="ECO:0007669"/>
    <property type="project" value="UniProtKB-KW"/>
</dbReference>
<dbReference type="GO" id="GO:0016301">
    <property type="term" value="F:kinase activity"/>
    <property type="evidence" value="ECO:0007669"/>
    <property type="project" value="UniProtKB-KW"/>
</dbReference>
<keyword evidence="6" id="KW-1133">Transmembrane helix</keyword>
<keyword evidence="2" id="KW-0547">Nucleotide-binding</keyword>
<feature type="transmembrane region" description="Helical" evidence="6">
    <location>
        <begin position="143"/>
        <end position="164"/>
    </location>
</feature>
<dbReference type="InterPro" id="IPR036890">
    <property type="entry name" value="HATPase_C_sf"/>
</dbReference>
<reference evidence="8 9" key="1">
    <citation type="submission" date="2019-10" db="EMBL/GenBank/DDBJ databases">
        <title>Alkaliphilus serpentinus sp. nov. and Alkaliphilus pronyensis sp. nov., two novel anaerobic alkaliphilic species isolated from the serpentinized-hosted hydrothermal field of the Prony Bay (New Caledonia).</title>
        <authorList>
            <person name="Postec A."/>
        </authorList>
    </citation>
    <scope>NUCLEOTIDE SEQUENCE [LARGE SCALE GENOMIC DNA]</scope>
    <source>
        <strain evidence="8 9">LacV</strain>
    </source>
</reference>
<dbReference type="PANTHER" id="PTHR43065:SF46">
    <property type="entry name" value="C4-DICARBOXYLATE TRANSPORT SENSOR PROTEIN DCTB"/>
    <property type="match status" value="1"/>
</dbReference>
<keyword evidence="6" id="KW-0472">Membrane</keyword>
<evidence type="ECO:0000256" key="3">
    <source>
        <dbReference type="ARBA" id="ARBA00022777"/>
    </source>
</evidence>
<feature type="transmembrane region" description="Helical" evidence="6">
    <location>
        <begin position="52"/>
        <end position="70"/>
    </location>
</feature>
<name>A0A6I0F7V6_9FIRM</name>
<keyword evidence="9" id="KW-1185">Reference proteome</keyword>
<dbReference type="RefSeq" id="WP_151861198.1">
    <property type="nucleotide sequence ID" value="NZ_WBZC01000027.1"/>
</dbReference>
<evidence type="ECO:0000259" key="7">
    <source>
        <dbReference type="PROSITE" id="PS50109"/>
    </source>
</evidence>
<feature type="transmembrane region" description="Helical" evidence="6">
    <location>
        <begin position="9"/>
        <end position="25"/>
    </location>
</feature>
<evidence type="ECO:0000256" key="5">
    <source>
        <dbReference type="ARBA" id="ARBA00023012"/>
    </source>
</evidence>
<protein>
    <submittedName>
        <fullName evidence="8">Sensor histidine kinase</fullName>
    </submittedName>
</protein>
<keyword evidence="5" id="KW-0902">Two-component regulatory system</keyword>
<feature type="domain" description="Histidine kinase" evidence="7">
    <location>
        <begin position="306"/>
        <end position="418"/>
    </location>
</feature>
<dbReference type="Pfam" id="PF02518">
    <property type="entry name" value="HATPase_c"/>
    <property type="match status" value="1"/>
</dbReference>
<dbReference type="EMBL" id="WBZC01000027">
    <property type="protein sequence ID" value="KAB3534455.1"/>
    <property type="molecule type" value="Genomic_DNA"/>
</dbReference>
<keyword evidence="6" id="KW-0812">Transmembrane</keyword>
<accession>A0A6I0F7V6</accession>
<dbReference type="OrthoDB" id="1791938at2"/>
<proteinExistence type="predicted"/>
<dbReference type="Proteomes" id="UP000432715">
    <property type="component" value="Unassembled WGS sequence"/>
</dbReference>
<evidence type="ECO:0000256" key="4">
    <source>
        <dbReference type="ARBA" id="ARBA00022840"/>
    </source>
</evidence>
<comment type="caution">
    <text evidence="8">The sequence shown here is derived from an EMBL/GenBank/DDBJ whole genome shotgun (WGS) entry which is preliminary data.</text>
</comment>
<feature type="transmembrane region" description="Helical" evidence="6">
    <location>
        <begin position="116"/>
        <end position="137"/>
    </location>
</feature>
<dbReference type="AlphaFoldDB" id="A0A6I0F7V6"/>
<evidence type="ECO:0000256" key="1">
    <source>
        <dbReference type="ARBA" id="ARBA00022679"/>
    </source>
</evidence>
<evidence type="ECO:0000313" key="9">
    <source>
        <dbReference type="Proteomes" id="UP000432715"/>
    </source>
</evidence>
<dbReference type="Gene3D" id="3.30.565.10">
    <property type="entry name" value="Histidine kinase-like ATPase, C-terminal domain"/>
    <property type="match status" value="1"/>
</dbReference>
<dbReference type="PROSITE" id="PS50109">
    <property type="entry name" value="HIS_KIN"/>
    <property type="match status" value="1"/>
</dbReference>
<evidence type="ECO:0000256" key="6">
    <source>
        <dbReference type="SAM" id="Phobius"/>
    </source>
</evidence>